<name>A0A1M4W3F7_9ACTN</name>
<dbReference type="GO" id="GO:0005829">
    <property type="term" value="C:cytosol"/>
    <property type="evidence" value="ECO:0007669"/>
    <property type="project" value="UniProtKB-ARBA"/>
</dbReference>
<organism evidence="8 9">
    <name type="scientific">Ferrithrix thermotolerans DSM 19514</name>
    <dbReference type="NCBI Taxonomy" id="1121881"/>
    <lineage>
        <taxon>Bacteria</taxon>
        <taxon>Bacillati</taxon>
        <taxon>Actinomycetota</taxon>
        <taxon>Acidimicrobiia</taxon>
        <taxon>Acidimicrobiales</taxon>
        <taxon>Acidimicrobiaceae</taxon>
        <taxon>Ferrithrix</taxon>
    </lineage>
</organism>
<evidence type="ECO:0000313" key="8">
    <source>
        <dbReference type="EMBL" id="SHE75643.1"/>
    </source>
</evidence>
<dbReference type="Pfam" id="PF00849">
    <property type="entry name" value="PseudoU_synth_2"/>
    <property type="match status" value="1"/>
</dbReference>
<dbReference type="GO" id="GO:0120159">
    <property type="term" value="F:rRNA pseudouridine synthase activity"/>
    <property type="evidence" value="ECO:0007669"/>
    <property type="project" value="UniProtKB-ARBA"/>
</dbReference>
<dbReference type="Proteomes" id="UP000184295">
    <property type="component" value="Unassembled WGS sequence"/>
</dbReference>
<feature type="domain" description="RNA-binding S4" evidence="7">
    <location>
        <begin position="11"/>
        <end position="71"/>
    </location>
</feature>
<dbReference type="InterPro" id="IPR018496">
    <property type="entry name" value="PsdUridine_synth_RsuA/RluB_CS"/>
</dbReference>
<dbReference type="InterPro" id="IPR000748">
    <property type="entry name" value="PsdUridine_synth_RsuA/RluB/E/F"/>
</dbReference>
<keyword evidence="4 6" id="KW-0413">Isomerase</keyword>
<dbReference type="PROSITE" id="PS50889">
    <property type="entry name" value="S4"/>
    <property type="match status" value="1"/>
</dbReference>
<accession>A0A1M4W3F7</accession>
<evidence type="ECO:0000259" key="7">
    <source>
        <dbReference type="SMART" id="SM00363"/>
    </source>
</evidence>
<dbReference type="InterPro" id="IPR006145">
    <property type="entry name" value="PsdUridine_synth_RsuA/RluA"/>
</dbReference>
<dbReference type="RefSeq" id="WP_072790862.1">
    <property type="nucleotide sequence ID" value="NZ_FQUL01000021.1"/>
</dbReference>
<dbReference type="FunFam" id="3.30.70.1560:FF:000001">
    <property type="entry name" value="Pseudouridine synthase"/>
    <property type="match status" value="1"/>
</dbReference>
<dbReference type="InterPro" id="IPR020103">
    <property type="entry name" value="PsdUridine_synth_cat_dom_sf"/>
</dbReference>
<dbReference type="OrthoDB" id="9807213at2"/>
<sequence length="252" mass="28385">MGESADERKPERIQKVLARLGYGSRRSCEQIILQGRVKINGRLATLGDKVLAGHDELRVDGHLVLGSSELTYYLVHKPKGVICSSSDPYNRKSILELVPSTPRVFSVGRLDFDSEGLIILTNDGDLSYALTHPSLAVEKEYLVQLRRRPTDSELNRLRHGILLEDGRTHPATFTRLDDTLVRVVLHEGRNRQIRRMFEATSNEVTRLVRVRIGDLVDQRLAPGAYRVLTSSEVISLRKSVGNSRLGKRSERP</sequence>
<dbReference type="STRING" id="1121881.SAMN02745225_01533"/>
<dbReference type="PANTHER" id="PTHR47683">
    <property type="entry name" value="PSEUDOURIDINE SYNTHASE FAMILY PROTEIN-RELATED"/>
    <property type="match status" value="1"/>
</dbReference>
<dbReference type="SMART" id="SM00363">
    <property type="entry name" value="S4"/>
    <property type="match status" value="1"/>
</dbReference>
<keyword evidence="9" id="KW-1185">Reference proteome</keyword>
<dbReference type="Gene3D" id="3.30.70.580">
    <property type="entry name" value="Pseudouridine synthase I, catalytic domain, N-terminal subdomain"/>
    <property type="match status" value="1"/>
</dbReference>
<dbReference type="EMBL" id="FQUL01000021">
    <property type="protein sequence ID" value="SHE75643.1"/>
    <property type="molecule type" value="Genomic_DNA"/>
</dbReference>
<comment type="catalytic activity">
    <reaction evidence="1">
        <text>a uridine in RNA = a pseudouridine in RNA</text>
        <dbReference type="Rhea" id="RHEA:48348"/>
        <dbReference type="Rhea" id="RHEA-COMP:12068"/>
        <dbReference type="Rhea" id="RHEA-COMP:12069"/>
        <dbReference type="ChEBI" id="CHEBI:65314"/>
        <dbReference type="ChEBI" id="CHEBI:65315"/>
    </reaction>
</comment>
<dbReference type="Gene3D" id="3.30.70.1560">
    <property type="entry name" value="Alpha-L RNA-binding motif"/>
    <property type="match status" value="1"/>
</dbReference>
<evidence type="ECO:0000256" key="3">
    <source>
        <dbReference type="ARBA" id="ARBA00022884"/>
    </source>
</evidence>
<dbReference type="PANTHER" id="PTHR47683:SF2">
    <property type="entry name" value="RNA-BINDING S4 DOMAIN-CONTAINING PROTEIN"/>
    <property type="match status" value="1"/>
</dbReference>
<dbReference type="PROSITE" id="PS01149">
    <property type="entry name" value="PSI_RSU"/>
    <property type="match status" value="1"/>
</dbReference>
<dbReference type="Pfam" id="PF01479">
    <property type="entry name" value="S4"/>
    <property type="match status" value="1"/>
</dbReference>
<dbReference type="InterPro" id="IPR050343">
    <property type="entry name" value="RsuA_PseudoU_synthase"/>
</dbReference>
<dbReference type="CDD" id="cd02870">
    <property type="entry name" value="PseudoU_synth_RsuA_like"/>
    <property type="match status" value="1"/>
</dbReference>
<dbReference type="CDD" id="cd00165">
    <property type="entry name" value="S4"/>
    <property type="match status" value="1"/>
</dbReference>
<dbReference type="AlphaFoldDB" id="A0A1M4W3F7"/>
<protein>
    <recommendedName>
        <fullName evidence="6">Pseudouridine synthase</fullName>
        <ecNumber evidence="6">5.4.99.-</ecNumber>
    </recommendedName>
</protein>
<dbReference type="SUPFAM" id="SSF55174">
    <property type="entry name" value="Alpha-L RNA-binding motif"/>
    <property type="match status" value="1"/>
</dbReference>
<evidence type="ECO:0000256" key="5">
    <source>
        <dbReference type="PROSITE-ProRule" id="PRU00182"/>
    </source>
</evidence>
<dbReference type="InterPro" id="IPR042092">
    <property type="entry name" value="PsdUridine_s_RsuA/RluB/E/F_cat"/>
</dbReference>
<evidence type="ECO:0000313" key="9">
    <source>
        <dbReference type="Proteomes" id="UP000184295"/>
    </source>
</evidence>
<comment type="similarity">
    <text evidence="2 6">Belongs to the pseudouridine synthase RsuA family.</text>
</comment>
<dbReference type="InterPro" id="IPR002942">
    <property type="entry name" value="S4_RNA-bd"/>
</dbReference>
<evidence type="ECO:0000256" key="1">
    <source>
        <dbReference type="ARBA" id="ARBA00000073"/>
    </source>
</evidence>
<dbReference type="Gene3D" id="3.10.290.10">
    <property type="entry name" value="RNA-binding S4 domain"/>
    <property type="match status" value="1"/>
</dbReference>
<dbReference type="EC" id="5.4.99.-" evidence="6"/>
<evidence type="ECO:0000256" key="2">
    <source>
        <dbReference type="ARBA" id="ARBA00008348"/>
    </source>
</evidence>
<evidence type="ECO:0000256" key="4">
    <source>
        <dbReference type="ARBA" id="ARBA00023235"/>
    </source>
</evidence>
<dbReference type="InterPro" id="IPR036986">
    <property type="entry name" value="S4_RNA-bd_sf"/>
</dbReference>
<dbReference type="GO" id="GO:0003723">
    <property type="term" value="F:RNA binding"/>
    <property type="evidence" value="ECO:0007669"/>
    <property type="project" value="UniProtKB-KW"/>
</dbReference>
<dbReference type="NCBIfam" id="TIGR00093">
    <property type="entry name" value="pseudouridine synthase"/>
    <property type="match status" value="1"/>
</dbReference>
<gene>
    <name evidence="8" type="ORF">SAMN02745225_01533</name>
</gene>
<proteinExistence type="inferred from homology"/>
<keyword evidence="3 5" id="KW-0694">RNA-binding</keyword>
<evidence type="ECO:0000256" key="6">
    <source>
        <dbReference type="RuleBase" id="RU003887"/>
    </source>
</evidence>
<reference evidence="9" key="1">
    <citation type="submission" date="2016-11" db="EMBL/GenBank/DDBJ databases">
        <authorList>
            <person name="Varghese N."/>
            <person name="Submissions S."/>
        </authorList>
    </citation>
    <scope>NUCLEOTIDE SEQUENCE [LARGE SCALE GENOMIC DNA]</scope>
    <source>
        <strain evidence="9">DSM 19514</strain>
    </source>
</reference>
<dbReference type="SUPFAM" id="SSF55120">
    <property type="entry name" value="Pseudouridine synthase"/>
    <property type="match status" value="1"/>
</dbReference>
<dbReference type="FunFam" id="3.10.290.10:FF:000003">
    <property type="entry name" value="Pseudouridine synthase"/>
    <property type="match status" value="1"/>
</dbReference>
<dbReference type="InterPro" id="IPR020094">
    <property type="entry name" value="TruA/RsuA/RluB/E/F_N"/>
</dbReference>
<dbReference type="GO" id="GO:0000455">
    <property type="term" value="P:enzyme-directed rRNA pseudouridine synthesis"/>
    <property type="evidence" value="ECO:0007669"/>
    <property type="project" value="UniProtKB-ARBA"/>
</dbReference>